<dbReference type="GO" id="GO:0003677">
    <property type="term" value="F:DNA binding"/>
    <property type="evidence" value="ECO:0007669"/>
    <property type="project" value="UniProtKB-UniRule"/>
</dbReference>
<dbReference type="GO" id="GO:0000160">
    <property type="term" value="P:phosphorelay signal transduction system"/>
    <property type="evidence" value="ECO:0007669"/>
    <property type="project" value="InterPro"/>
</dbReference>
<keyword evidence="7" id="KW-1185">Reference proteome</keyword>
<keyword evidence="1 2" id="KW-0238">DNA-binding</keyword>
<evidence type="ECO:0000313" key="7">
    <source>
        <dbReference type="Proteomes" id="UP001139971"/>
    </source>
</evidence>
<dbReference type="EMBL" id="JAOVZO020000018">
    <property type="protein sequence ID" value="MDC8013903.1"/>
    <property type="molecule type" value="Genomic_DNA"/>
</dbReference>
<evidence type="ECO:0000313" key="6">
    <source>
        <dbReference type="EMBL" id="MDC8013903.1"/>
    </source>
</evidence>
<dbReference type="InterPro" id="IPR001867">
    <property type="entry name" value="OmpR/PhoB-type_DNA-bd"/>
</dbReference>
<evidence type="ECO:0000256" key="4">
    <source>
        <dbReference type="SAM" id="Phobius"/>
    </source>
</evidence>
<dbReference type="InterPro" id="IPR036388">
    <property type="entry name" value="WH-like_DNA-bd_sf"/>
</dbReference>
<feature type="region of interest" description="Disordered" evidence="3">
    <location>
        <begin position="119"/>
        <end position="142"/>
    </location>
</feature>
<proteinExistence type="predicted"/>
<reference evidence="6" key="1">
    <citation type="submission" date="2023-02" db="EMBL/GenBank/DDBJ databases">
        <title>Tahibacter soli sp. nov. isolated from soil.</title>
        <authorList>
            <person name="Baek J.H."/>
            <person name="Lee J.K."/>
            <person name="Choi D.G."/>
            <person name="Jeon C.O."/>
        </authorList>
    </citation>
    <scope>NUCLEOTIDE SEQUENCE</scope>
    <source>
        <strain evidence="6">BL</strain>
    </source>
</reference>
<dbReference type="PROSITE" id="PS51755">
    <property type="entry name" value="OMPR_PHOB"/>
    <property type="match status" value="1"/>
</dbReference>
<evidence type="ECO:0000256" key="3">
    <source>
        <dbReference type="SAM" id="MobiDB-lite"/>
    </source>
</evidence>
<dbReference type="GO" id="GO:0006355">
    <property type="term" value="P:regulation of DNA-templated transcription"/>
    <property type="evidence" value="ECO:0007669"/>
    <property type="project" value="InterPro"/>
</dbReference>
<feature type="compositionally biased region" description="Low complexity" evidence="3">
    <location>
        <begin position="133"/>
        <end position="142"/>
    </location>
</feature>
<keyword evidence="4" id="KW-0812">Transmembrane</keyword>
<dbReference type="SUPFAM" id="SSF46894">
    <property type="entry name" value="C-terminal effector domain of the bipartite response regulators"/>
    <property type="match status" value="1"/>
</dbReference>
<dbReference type="Proteomes" id="UP001139971">
    <property type="component" value="Unassembled WGS sequence"/>
</dbReference>
<comment type="caution">
    <text evidence="6">The sequence shown here is derived from an EMBL/GenBank/DDBJ whole genome shotgun (WGS) entry which is preliminary data.</text>
</comment>
<evidence type="ECO:0000256" key="2">
    <source>
        <dbReference type="PROSITE-ProRule" id="PRU01091"/>
    </source>
</evidence>
<dbReference type="Pfam" id="PF00486">
    <property type="entry name" value="Trans_reg_C"/>
    <property type="match status" value="1"/>
</dbReference>
<organism evidence="6 7">
    <name type="scientific">Tahibacter soli</name>
    <dbReference type="NCBI Taxonomy" id="2983605"/>
    <lineage>
        <taxon>Bacteria</taxon>
        <taxon>Pseudomonadati</taxon>
        <taxon>Pseudomonadota</taxon>
        <taxon>Gammaproteobacteria</taxon>
        <taxon>Lysobacterales</taxon>
        <taxon>Rhodanobacteraceae</taxon>
        <taxon>Tahibacter</taxon>
    </lineage>
</organism>
<accession>A0A9X4BIR5</accession>
<evidence type="ECO:0000256" key="1">
    <source>
        <dbReference type="ARBA" id="ARBA00023125"/>
    </source>
</evidence>
<dbReference type="AlphaFoldDB" id="A0A9X4BIR5"/>
<dbReference type="CDD" id="cd00383">
    <property type="entry name" value="trans_reg_C"/>
    <property type="match status" value="1"/>
</dbReference>
<dbReference type="SMART" id="SM00862">
    <property type="entry name" value="Trans_reg_C"/>
    <property type="match status" value="1"/>
</dbReference>
<protein>
    <submittedName>
        <fullName evidence="6">Winged helix-turn-helix domain-containing protein</fullName>
    </submittedName>
</protein>
<dbReference type="InterPro" id="IPR016032">
    <property type="entry name" value="Sig_transdc_resp-reg_C-effctor"/>
</dbReference>
<evidence type="ECO:0000259" key="5">
    <source>
        <dbReference type="PROSITE" id="PS51755"/>
    </source>
</evidence>
<keyword evidence="4" id="KW-1133">Transmembrane helix</keyword>
<feature type="domain" description="OmpR/PhoB-type" evidence="5">
    <location>
        <begin position="16"/>
        <end position="112"/>
    </location>
</feature>
<name>A0A9X4BIR5_9GAMM</name>
<gene>
    <name evidence="6" type="ORF">OD750_015270</name>
</gene>
<feature type="DNA-binding region" description="OmpR/PhoB-type" evidence="2">
    <location>
        <begin position="16"/>
        <end position="112"/>
    </location>
</feature>
<sequence>MNLPGSEIGEAERDDLPVYRFANVVVDVARQQLWVEAVEVACQPLAFRLLVMLCEARGALVSRQALFDRLWPGGQEIGDTALTQLIWRLRGALGPAAEAIKTVRRGGVRLDADVRADPLRAPPAEPVEPRVDSPAASRQAPPRSRARWRIGAVFAVLALVGALVFALHDPLVGAEYAIRVGDLDAGRTDTADLLRRAFEAERAADKGRARELFEQVTRRDERSPVAPALLAIYSFGAPADVARWAATAKARLRESTPAYTRLLVELAQVIDTSAPAARQVEDAMLDLRPNAWRLHLAIAHQHMSQREFGRALAAYRRVPLDALGPAVMVYALSDRASLGDADAVEAELDAGRLAHSPALEACVRARLAYTRGRWAQAVAESDRAVALADADRAYDNAMKIAEVGALAAFAGGDAGAAARFSRVLARCGEGRSLCVVRMRGFLAVLAARAGERDIAARRLAEAWDAAQLEWERAALHLVALEYGLAPPGTTHDVAAGLGTDPSYAGVGELLRAWQALADGDRDTARHGLARARLEGVAATYFAEHAQLLGARIGEPPARCTVDPPFPNSVRIAACVELAAMAEVSK</sequence>
<keyword evidence="4" id="KW-0472">Membrane</keyword>
<dbReference type="Gene3D" id="1.10.10.10">
    <property type="entry name" value="Winged helix-like DNA-binding domain superfamily/Winged helix DNA-binding domain"/>
    <property type="match status" value="1"/>
</dbReference>
<dbReference type="RefSeq" id="WP_263541549.1">
    <property type="nucleotide sequence ID" value="NZ_JAOVZO020000018.1"/>
</dbReference>
<feature type="transmembrane region" description="Helical" evidence="4">
    <location>
        <begin position="148"/>
        <end position="167"/>
    </location>
</feature>